<accession>A0A2N7VRN0</accession>
<keyword evidence="4" id="KW-1185">Reference proteome</keyword>
<dbReference type="EMBL" id="PNYA01000010">
    <property type="protein sequence ID" value="PMS19817.1"/>
    <property type="molecule type" value="Genomic_DNA"/>
</dbReference>
<dbReference type="Proteomes" id="UP000235616">
    <property type="component" value="Unassembled WGS sequence"/>
</dbReference>
<feature type="compositionally biased region" description="Low complexity" evidence="1">
    <location>
        <begin position="68"/>
        <end position="78"/>
    </location>
</feature>
<comment type="caution">
    <text evidence="3">The sequence shown here is derived from an EMBL/GenBank/DDBJ whole genome shotgun (WGS) entry which is preliminary data.</text>
</comment>
<evidence type="ECO:0008006" key="5">
    <source>
        <dbReference type="Google" id="ProtNLM"/>
    </source>
</evidence>
<feature type="region of interest" description="Disordered" evidence="1">
    <location>
        <begin position="68"/>
        <end position="106"/>
    </location>
</feature>
<dbReference type="RefSeq" id="WP_102645890.1">
    <property type="nucleotide sequence ID" value="NZ_PNYA01000010.1"/>
</dbReference>
<gene>
    <name evidence="3" type="ORF">C0Z18_12415</name>
</gene>
<proteinExistence type="predicted"/>
<dbReference type="Pfam" id="PF13663">
    <property type="entry name" value="DUF4148"/>
    <property type="match status" value="1"/>
</dbReference>
<evidence type="ECO:0000313" key="4">
    <source>
        <dbReference type="Proteomes" id="UP000235616"/>
    </source>
</evidence>
<sequence>MKSTVKSIVLAAVVVAPAISFAQPSNVPLTRAQVRHELTQLERAGYNPARKDNMYPADIQAAEARVAAKSEATGAASTGVGGTPGGASQSGLRVPAADWNSLYSHH</sequence>
<evidence type="ECO:0000313" key="3">
    <source>
        <dbReference type="EMBL" id="PMS19817.1"/>
    </source>
</evidence>
<dbReference type="OrthoDB" id="9009748at2"/>
<dbReference type="InterPro" id="IPR025421">
    <property type="entry name" value="DUF4148"/>
</dbReference>
<evidence type="ECO:0000256" key="1">
    <source>
        <dbReference type="SAM" id="MobiDB-lite"/>
    </source>
</evidence>
<feature type="chain" id="PRO_5014964115" description="DUF4148 domain-containing protein" evidence="2">
    <location>
        <begin position="23"/>
        <end position="106"/>
    </location>
</feature>
<protein>
    <recommendedName>
        <fullName evidence="5">DUF4148 domain-containing protein</fullName>
    </recommendedName>
</protein>
<name>A0A2N7VRN0_9BURK</name>
<keyword evidence="2" id="KW-0732">Signal</keyword>
<dbReference type="AlphaFoldDB" id="A0A2N7VRN0"/>
<reference evidence="3 4" key="1">
    <citation type="submission" date="2018-01" db="EMBL/GenBank/DDBJ databases">
        <title>Whole genome analyses suggest that Burkholderia sensu lato contains two further novel genera in the rhizoxinica-symbiotica group Mycetohabitans gen. nov., and Trinickia gen. nov.: implications for the evolution of diazotrophy and nodulation in the Burkholderiaceae.</title>
        <authorList>
            <person name="Estrada-de los Santos P."/>
            <person name="Palmer M."/>
            <person name="Chavez-Ramirez B."/>
            <person name="Beukes C."/>
            <person name="Steenkamp E.T."/>
            <person name="Hirsch A.M."/>
            <person name="Manyaka P."/>
            <person name="Maluk M."/>
            <person name="Lafos M."/>
            <person name="Crook M."/>
            <person name="Gross E."/>
            <person name="Simon M.F."/>
            <person name="Bueno dos Reis Junior F."/>
            <person name="Poole P.S."/>
            <person name="Venter S.N."/>
            <person name="James E.K."/>
        </authorList>
    </citation>
    <scope>NUCLEOTIDE SEQUENCE [LARGE SCALE GENOMIC DNA]</scope>
    <source>
        <strain evidence="3 4">GIMN1.004</strain>
    </source>
</reference>
<organism evidence="3 4">
    <name type="scientific">Trinickia dabaoshanensis</name>
    <dbReference type="NCBI Taxonomy" id="564714"/>
    <lineage>
        <taxon>Bacteria</taxon>
        <taxon>Pseudomonadati</taxon>
        <taxon>Pseudomonadota</taxon>
        <taxon>Betaproteobacteria</taxon>
        <taxon>Burkholderiales</taxon>
        <taxon>Burkholderiaceae</taxon>
        <taxon>Trinickia</taxon>
    </lineage>
</organism>
<feature type="signal peptide" evidence="2">
    <location>
        <begin position="1"/>
        <end position="22"/>
    </location>
</feature>
<evidence type="ECO:0000256" key="2">
    <source>
        <dbReference type="SAM" id="SignalP"/>
    </source>
</evidence>